<dbReference type="EMBL" id="JBBKAI010000002">
    <property type="protein sequence ID" value="MEJ8661836.1"/>
    <property type="molecule type" value="Genomic_DNA"/>
</dbReference>
<dbReference type="Proteomes" id="UP001375539">
    <property type="component" value="Unassembled WGS sequence"/>
</dbReference>
<keyword evidence="2" id="KW-1185">Reference proteome</keyword>
<evidence type="ECO:0000313" key="2">
    <source>
        <dbReference type="Proteomes" id="UP001375539"/>
    </source>
</evidence>
<proteinExistence type="predicted"/>
<gene>
    <name evidence="1" type="ORF">WKI58_35930</name>
</gene>
<accession>A0ACC6QU63</accession>
<keyword evidence="1" id="KW-0067">ATP-binding</keyword>
<evidence type="ECO:0000313" key="1">
    <source>
        <dbReference type="EMBL" id="MEJ8661836.1"/>
    </source>
</evidence>
<protein>
    <submittedName>
        <fullName evidence="1">ATP-binding SpoIIE family protein phosphatase</fullName>
    </submittedName>
</protein>
<comment type="caution">
    <text evidence="1">The sequence shown here is derived from an EMBL/GenBank/DDBJ whole genome shotgun (WGS) entry which is preliminary data.</text>
</comment>
<name>A0ACC6QU63_9ACTN</name>
<reference evidence="1" key="1">
    <citation type="submission" date="2024-03" db="EMBL/GenBank/DDBJ databases">
        <title>Novel Streptomyces species of biotechnological and ecological value are a feature of Machair soil.</title>
        <authorList>
            <person name="Prole J.R."/>
            <person name="Goodfellow M."/>
            <person name="Allenby N."/>
            <person name="Ward A.C."/>
        </authorList>
    </citation>
    <scope>NUCLEOTIDE SEQUENCE</scope>
    <source>
        <strain evidence="1">MS1.AVA.4</strain>
    </source>
</reference>
<sequence>MSRTTLQANQRAASEARAFVRAALAEQAAAVVDAPQAITEEFEEARGDAELLVSELATNAVMHAGTDIDVICSLEQGQSHARPQEEPGPSAPADDEDVSVAVIIEVADRHPTRALRPHEDLPGRRGLGLRIVGALASSWGVTYDQDQKSVWFRLEIAGQAHRAAPGPPASPRRAVRNFGTDSSVPAVGGSGLIAEWPHQAGPTFLAEGSELLAGQLDEDLVAALAGQLLVPRLADWCGVWLTVACGRMRLSQVWHAEEWRIDELRHELAREMPPAILSTASIPWPWPETAGDAGTRGSALAFPLVSAGACQGMLLLGRTGQLRMTDNLANVVQDVARRIAQSLVTARRYTRQKSISRALQRNQLPAFLASIPGVETAIVYEPYGEGQTVGGDFYDLFPMGERRWGFLLGDVQGKDPEAMSVTGLARYLVRLLAREGHGVESVLRRLNAAMAEESAEAVVNGGERARPRFLSMLYGELQLGPGTEGPHCTIASAGHPLPLRLLTDGSVVAAAEPQMLLGIDDSAVFEASSFSLAPGETLLCVTDGVTERRNGHRQLDDGDGLSAVLRECAGLGAKAVAERIRRTAHDFGPDPVEDDLSVLVLQALPVTGAKADTGEHRPG</sequence>
<keyword evidence="1" id="KW-0547">Nucleotide-binding</keyword>
<organism evidence="1 2">
    <name type="scientific">Streptomyces pratisoli</name>
    <dbReference type="NCBI Taxonomy" id="3139917"/>
    <lineage>
        <taxon>Bacteria</taxon>
        <taxon>Bacillati</taxon>
        <taxon>Actinomycetota</taxon>
        <taxon>Actinomycetes</taxon>
        <taxon>Kitasatosporales</taxon>
        <taxon>Streptomycetaceae</taxon>
        <taxon>Streptomyces</taxon>
    </lineage>
</organism>